<protein>
    <submittedName>
        <fullName evidence="2">Uncharacterized protein</fullName>
    </submittedName>
</protein>
<comment type="caution">
    <text evidence="2">The sequence shown here is derived from an EMBL/GenBank/DDBJ whole genome shotgun (WGS) entry which is preliminary data.</text>
</comment>
<evidence type="ECO:0000313" key="3">
    <source>
        <dbReference type="Proteomes" id="UP001066276"/>
    </source>
</evidence>
<evidence type="ECO:0000313" key="2">
    <source>
        <dbReference type="EMBL" id="KAJ1108496.1"/>
    </source>
</evidence>
<dbReference type="Proteomes" id="UP001066276">
    <property type="component" value="Chromosome 9"/>
</dbReference>
<organism evidence="2 3">
    <name type="scientific">Pleurodeles waltl</name>
    <name type="common">Iberian ribbed newt</name>
    <dbReference type="NCBI Taxonomy" id="8319"/>
    <lineage>
        <taxon>Eukaryota</taxon>
        <taxon>Metazoa</taxon>
        <taxon>Chordata</taxon>
        <taxon>Craniata</taxon>
        <taxon>Vertebrata</taxon>
        <taxon>Euteleostomi</taxon>
        <taxon>Amphibia</taxon>
        <taxon>Batrachia</taxon>
        <taxon>Caudata</taxon>
        <taxon>Salamandroidea</taxon>
        <taxon>Salamandridae</taxon>
        <taxon>Pleurodelinae</taxon>
        <taxon>Pleurodeles</taxon>
    </lineage>
</organism>
<reference evidence="2" key="1">
    <citation type="journal article" date="2022" name="bioRxiv">
        <title>Sequencing and chromosome-scale assembly of the giantPleurodeles waltlgenome.</title>
        <authorList>
            <person name="Brown T."/>
            <person name="Elewa A."/>
            <person name="Iarovenko S."/>
            <person name="Subramanian E."/>
            <person name="Araus A.J."/>
            <person name="Petzold A."/>
            <person name="Susuki M."/>
            <person name="Suzuki K.-i.T."/>
            <person name="Hayashi T."/>
            <person name="Toyoda A."/>
            <person name="Oliveira C."/>
            <person name="Osipova E."/>
            <person name="Leigh N.D."/>
            <person name="Simon A."/>
            <person name="Yun M.H."/>
        </authorList>
    </citation>
    <scope>NUCLEOTIDE SEQUENCE</scope>
    <source>
        <strain evidence="2">20211129_DDA</strain>
        <tissue evidence="2">Liver</tissue>
    </source>
</reference>
<sequence>MGKVGRRRDVELKGGPSAEALAAPLESGNVSPGEGRGDPTLQDILQAITACRMALEGKINALASYSALG</sequence>
<evidence type="ECO:0000256" key="1">
    <source>
        <dbReference type="SAM" id="MobiDB-lite"/>
    </source>
</evidence>
<proteinExistence type="predicted"/>
<keyword evidence="3" id="KW-1185">Reference proteome</keyword>
<accession>A0AAV7MXK1</accession>
<gene>
    <name evidence="2" type="ORF">NDU88_005872</name>
</gene>
<dbReference type="EMBL" id="JANPWB010000013">
    <property type="protein sequence ID" value="KAJ1108496.1"/>
    <property type="molecule type" value="Genomic_DNA"/>
</dbReference>
<feature type="region of interest" description="Disordered" evidence="1">
    <location>
        <begin position="1"/>
        <end position="39"/>
    </location>
</feature>
<dbReference type="AlphaFoldDB" id="A0AAV7MXK1"/>
<name>A0AAV7MXK1_PLEWA</name>